<comment type="caution">
    <text evidence="1">The sequence shown here is derived from an EMBL/GenBank/DDBJ whole genome shotgun (WGS) entry which is preliminary data.</text>
</comment>
<reference evidence="1 2" key="1">
    <citation type="submission" date="2019-03" db="EMBL/GenBank/DDBJ databases">
        <title>Genomic Encyclopedia of Type Strains, Phase IV (KMG-IV): sequencing the most valuable type-strain genomes for metagenomic binning, comparative biology and taxonomic classification.</title>
        <authorList>
            <person name="Goeker M."/>
        </authorList>
    </citation>
    <scope>NUCLEOTIDE SEQUENCE [LARGE SCALE GENOMIC DNA]</scope>
    <source>
        <strain evidence="1 2">DSM 45934</strain>
    </source>
</reference>
<dbReference type="EMBL" id="SLWS01000009">
    <property type="protein sequence ID" value="TCO54155.1"/>
    <property type="molecule type" value="Genomic_DNA"/>
</dbReference>
<keyword evidence="2" id="KW-1185">Reference proteome</keyword>
<protein>
    <submittedName>
        <fullName evidence="1">Uncharacterized protein</fullName>
    </submittedName>
</protein>
<name>A0A4R2JJ33_9PSEU</name>
<organism evidence="1 2">
    <name type="scientific">Actinocrispum wychmicini</name>
    <dbReference type="NCBI Taxonomy" id="1213861"/>
    <lineage>
        <taxon>Bacteria</taxon>
        <taxon>Bacillati</taxon>
        <taxon>Actinomycetota</taxon>
        <taxon>Actinomycetes</taxon>
        <taxon>Pseudonocardiales</taxon>
        <taxon>Pseudonocardiaceae</taxon>
        <taxon>Actinocrispum</taxon>
    </lineage>
</organism>
<proteinExistence type="predicted"/>
<accession>A0A4R2JJ33</accession>
<dbReference type="AlphaFoldDB" id="A0A4R2JJ33"/>
<dbReference type="Proteomes" id="UP000295680">
    <property type="component" value="Unassembled WGS sequence"/>
</dbReference>
<gene>
    <name evidence="1" type="ORF">EV192_109135</name>
</gene>
<sequence>MVIQVDAIATRIKFTHPDQHYGGQTSQSGHPVNYRSFVKFARKRMMRALSSPQTRTQS</sequence>
<evidence type="ECO:0000313" key="2">
    <source>
        <dbReference type="Proteomes" id="UP000295680"/>
    </source>
</evidence>
<evidence type="ECO:0000313" key="1">
    <source>
        <dbReference type="EMBL" id="TCO54155.1"/>
    </source>
</evidence>